<dbReference type="PROSITE" id="PS51635">
    <property type="entry name" value="PNPLA"/>
    <property type="match status" value="1"/>
</dbReference>
<dbReference type="Pfam" id="PF01734">
    <property type="entry name" value="Patatin"/>
    <property type="match status" value="1"/>
</dbReference>
<dbReference type="CDD" id="cd07199">
    <property type="entry name" value="Pat17_PNPLA8_PNPLA9_like"/>
    <property type="match status" value="1"/>
</dbReference>
<dbReference type="SUPFAM" id="SSF52151">
    <property type="entry name" value="FabD/lysophospholipase-like"/>
    <property type="match status" value="1"/>
</dbReference>
<evidence type="ECO:0000256" key="2">
    <source>
        <dbReference type="ARBA" id="ARBA00022771"/>
    </source>
</evidence>
<keyword evidence="3" id="KW-0862">Zinc</keyword>
<keyword evidence="2" id="KW-0863">Zinc-finger</keyword>
<name>A0AAJ0BBB5_9PEZI</name>
<dbReference type="GO" id="GO:0019369">
    <property type="term" value="P:arachidonate metabolic process"/>
    <property type="evidence" value="ECO:0007669"/>
    <property type="project" value="TreeGrafter"/>
</dbReference>
<dbReference type="PANTHER" id="PTHR24185:SF8">
    <property type="entry name" value="PNPLA DOMAIN-CONTAINING PROTEIN"/>
    <property type="match status" value="1"/>
</dbReference>
<evidence type="ECO:0000256" key="4">
    <source>
        <dbReference type="ARBA" id="ARBA00023098"/>
    </source>
</evidence>
<evidence type="ECO:0000313" key="7">
    <source>
        <dbReference type="EMBL" id="KAK1754174.1"/>
    </source>
</evidence>
<keyword evidence="4 5" id="KW-0443">Lipid metabolism</keyword>
<dbReference type="InterPro" id="IPR002641">
    <property type="entry name" value="PNPLA_dom"/>
</dbReference>
<keyword evidence="8" id="KW-1185">Reference proteome</keyword>
<dbReference type="InterPro" id="IPR016035">
    <property type="entry name" value="Acyl_Trfase/lysoPLipase"/>
</dbReference>
<accession>A0AAJ0BBB5</accession>
<sequence>MKQCKHTFWLGLCAQATGTDLLVSDSPDVQAPSFLLFGIKRAQRFSIRRGPGEVHLHVDPSKTDVSERLAVKVSTEHCHEISRRSIKGIKSELSGRHIANVLCFFCDDLGGFKQVAHYVAAWLDHPSTIPAATRPRVVLVTEKIPGGVESEKKALNSFLMLLKREIKSEDLLDQISSVDVVVLFPSSSISVDTRYRRLKERLMEGSDLIRRKRQDSQLLFSATHFGALVEGICERLPESIMEPFNFIKHARMYNPVATDLDEHISEFLTHIKSPDELNNFAAPVLASSFFLDCYPPGAHRFRAVDLFRVLYKDMLIKANEDRVIAFDGYKEVILRSGFITKIEKFFEQYSERSVKERLPSAEIHRANLQCYQDLWHRIKSNNTCFLCLRRRPQHQLHCGHEICENCVVVFGKRSIDDPWVFEIDELLMIRIHPPTAGVGILCVDGGGIRATAPLGFMKRIKNRVDLPIAIQRFFKLAVGVSSDLFINGNSIEQSTERFENLVECVFQRRNVLTSPFMPRFLKSPISRLTNNVYPFFLILRFLELFVSYFADGLYSSENIEATLKQAFGIARSILDVSHATSTGTRVGLPVATVEDKPSCKIFTNYNGVGERKGDNELTVLDNVIKPRDNLGKILLWEVARAASAAPGFFPPKYIKGIGTFQDAGPLENDPLVSALSELAALFPLVEEPDFVVSLGTGEPKPSHDSPKAVSRNVWKNGAFPRLCRLFWEKMRDKKVREAFQSHPRYHRLNVQFEGDEPRLDDVQSIPDVKLKVQDDPSVCETIDNIARCMIASLFYFELDSRPQRLGGKPSEPAFGVLFNRLSTSGQFWINGAPVADIQDDSCFDNQGNFRIKVEINTDDRFTVTLKQDSSEPCNISGSPFSVRKLILLQGLCAVFGSPDHRKRKDAAFGTSDRRRVPSSLNLAL</sequence>
<keyword evidence="1" id="KW-0479">Metal-binding</keyword>
<dbReference type="GO" id="GO:0016042">
    <property type="term" value="P:lipid catabolic process"/>
    <property type="evidence" value="ECO:0007669"/>
    <property type="project" value="UniProtKB-UniRule"/>
</dbReference>
<dbReference type="InterPro" id="IPR017907">
    <property type="entry name" value="Znf_RING_CS"/>
</dbReference>
<dbReference type="PANTHER" id="PTHR24185">
    <property type="entry name" value="CALCIUM-INDEPENDENT PHOSPHOLIPASE A2-GAMMA"/>
    <property type="match status" value="1"/>
</dbReference>
<dbReference type="EMBL" id="MU839836">
    <property type="protein sequence ID" value="KAK1754174.1"/>
    <property type="molecule type" value="Genomic_DNA"/>
</dbReference>
<feature type="active site" description="Proton acceptor" evidence="5">
    <location>
        <position position="662"/>
    </location>
</feature>
<dbReference type="GO" id="GO:0016020">
    <property type="term" value="C:membrane"/>
    <property type="evidence" value="ECO:0007669"/>
    <property type="project" value="TreeGrafter"/>
</dbReference>
<reference evidence="7" key="1">
    <citation type="submission" date="2023-06" db="EMBL/GenBank/DDBJ databases">
        <title>Genome-scale phylogeny and comparative genomics of the fungal order Sordariales.</title>
        <authorList>
            <consortium name="Lawrence Berkeley National Laboratory"/>
            <person name="Hensen N."/>
            <person name="Bonometti L."/>
            <person name="Westerberg I."/>
            <person name="Brannstrom I.O."/>
            <person name="Guillou S."/>
            <person name="Cros-Aarteil S."/>
            <person name="Calhoun S."/>
            <person name="Haridas S."/>
            <person name="Kuo A."/>
            <person name="Mondo S."/>
            <person name="Pangilinan J."/>
            <person name="Riley R."/>
            <person name="Labutti K."/>
            <person name="Andreopoulos B."/>
            <person name="Lipzen A."/>
            <person name="Chen C."/>
            <person name="Yanf M."/>
            <person name="Daum C."/>
            <person name="Ng V."/>
            <person name="Clum A."/>
            <person name="Steindorff A."/>
            <person name="Ohm R."/>
            <person name="Martin F."/>
            <person name="Silar P."/>
            <person name="Natvig D."/>
            <person name="Lalanne C."/>
            <person name="Gautier V."/>
            <person name="Ament-Velasquez S.L."/>
            <person name="Kruys A."/>
            <person name="Hutchinson M.I."/>
            <person name="Powell A.J."/>
            <person name="Barry K."/>
            <person name="Miller A.N."/>
            <person name="Grigoriev I.V."/>
            <person name="Debuchy R."/>
            <person name="Gladieux P."/>
            <person name="Thoren M.H."/>
            <person name="Johannesson H."/>
        </authorList>
    </citation>
    <scope>NUCLEOTIDE SEQUENCE</scope>
    <source>
        <strain evidence="7">PSN4</strain>
    </source>
</reference>
<dbReference type="Gene3D" id="3.40.1090.10">
    <property type="entry name" value="Cytosolic phospholipase A2 catalytic domain"/>
    <property type="match status" value="1"/>
</dbReference>
<dbReference type="GO" id="GO:0008270">
    <property type="term" value="F:zinc ion binding"/>
    <property type="evidence" value="ECO:0007669"/>
    <property type="project" value="UniProtKB-KW"/>
</dbReference>
<comment type="caution">
    <text evidence="7">The sequence shown here is derived from an EMBL/GenBank/DDBJ whole genome shotgun (WGS) entry which is preliminary data.</text>
</comment>
<evidence type="ECO:0000313" key="8">
    <source>
        <dbReference type="Proteomes" id="UP001239445"/>
    </source>
</evidence>
<dbReference type="PROSITE" id="PS00518">
    <property type="entry name" value="ZF_RING_1"/>
    <property type="match status" value="1"/>
</dbReference>
<dbReference type="Proteomes" id="UP001239445">
    <property type="component" value="Unassembled WGS sequence"/>
</dbReference>
<protein>
    <submittedName>
        <fullName evidence="7">Patatin-like phospholipase-like protein</fullName>
    </submittedName>
</protein>
<organism evidence="7 8">
    <name type="scientific">Echria macrotheca</name>
    <dbReference type="NCBI Taxonomy" id="438768"/>
    <lineage>
        <taxon>Eukaryota</taxon>
        <taxon>Fungi</taxon>
        <taxon>Dikarya</taxon>
        <taxon>Ascomycota</taxon>
        <taxon>Pezizomycotina</taxon>
        <taxon>Sordariomycetes</taxon>
        <taxon>Sordariomycetidae</taxon>
        <taxon>Sordariales</taxon>
        <taxon>Schizotheciaceae</taxon>
        <taxon>Echria</taxon>
    </lineage>
</organism>
<dbReference type="GO" id="GO:0047499">
    <property type="term" value="F:calcium-independent phospholipase A2 activity"/>
    <property type="evidence" value="ECO:0007669"/>
    <property type="project" value="TreeGrafter"/>
</dbReference>
<evidence type="ECO:0000256" key="1">
    <source>
        <dbReference type="ARBA" id="ARBA00022723"/>
    </source>
</evidence>
<feature type="domain" description="PNPLA" evidence="6">
    <location>
        <begin position="441"/>
        <end position="675"/>
    </location>
</feature>
<dbReference type="GO" id="GO:0046486">
    <property type="term" value="P:glycerolipid metabolic process"/>
    <property type="evidence" value="ECO:0007669"/>
    <property type="project" value="UniProtKB-ARBA"/>
</dbReference>
<gene>
    <name evidence="7" type="ORF">QBC47DRAFT_423854</name>
</gene>
<feature type="active site" description="Nucleophile" evidence="5">
    <location>
        <position position="481"/>
    </location>
</feature>
<keyword evidence="5" id="KW-0378">Hydrolase</keyword>
<dbReference type="AlphaFoldDB" id="A0AAJ0BBB5"/>
<evidence type="ECO:0000259" key="6">
    <source>
        <dbReference type="PROSITE" id="PS51635"/>
    </source>
</evidence>
<comment type="caution">
    <text evidence="5">Lacks conserved residue(s) required for the propagation of feature annotation.</text>
</comment>
<evidence type="ECO:0000256" key="3">
    <source>
        <dbReference type="ARBA" id="ARBA00022833"/>
    </source>
</evidence>
<keyword evidence="5" id="KW-0442">Lipid degradation</keyword>
<proteinExistence type="predicted"/>
<evidence type="ECO:0000256" key="5">
    <source>
        <dbReference type="PROSITE-ProRule" id="PRU01161"/>
    </source>
</evidence>